<gene>
    <name evidence="2" type="ORF">EVAR_76891_1</name>
</gene>
<dbReference type="EMBL" id="BGZK01000006">
    <property type="protein sequence ID" value="GBP00604.1"/>
    <property type="molecule type" value="Genomic_DNA"/>
</dbReference>
<sequence>MNCIVYTHEFLDKHVANIHFIDTFYSRHTNAGRSFGTTYHCSTTWLVSLGRGRVQRAAQSSGSAPASSEPPPAARYANDSCTATAPAPAGLAGFEPPADRPGQPAGVCVLTTQLYIKQRSRPASTK</sequence>
<dbReference type="AlphaFoldDB" id="A0A4C1SEY7"/>
<keyword evidence="3" id="KW-1185">Reference proteome</keyword>
<reference evidence="2 3" key="1">
    <citation type="journal article" date="2019" name="Commun. Biol.">
        <title>The bagworm genome reveals a unique fibroin gene that provides high tensile strength.</title>
        <authorList>
            <person name="Kono N."/>
            <person name="Nakamura H."/>
            <person name="Ohtoshi R."/>
            <person name="Tomita M."/>
            <person name="Numata K."/>
            <person name="Arakawa K."/>
        </authorList>
    </citation>
    <scope>NUCLEOTIDE SEQUENCE [LARGE SCALE GENOMIC DNA]</scope>
</reference>
<feature type="region of interest" description="Disordered" evidence="1">
    <location>
        <begin position="56"/>
        <end position="81"/>
    </location>
</feature>
<protein>
    <submittedName>
        <fullName evidence="2">Uncharacterized protein</fullName>
    </submittedName>
</protein>
<accession>A0A4C1SEY7</accession>
<comment type="caution">
    <text evidence="2">The sequence shown here is derived from an EMBL/GenBank/DDBJ whole genome shotgun (WGS) entry which is preliminary data.</text>
</comment>
<organism evidence="2 3">
    <name type="scientific">Eumeta variegata</name>
    <name type="common">Bagworm moth</name>
    <name type="synonym">Eumeta japonica</name>
    <dbReference type="NCBI Taxonomy" id="151549"/>
    <lineage>
        <taxon>Eukaryota</taxon>
        <taxon>Metazoa</taxon>
        <taxon>Ecdysozoa</taxon>
        <taxon>Arthropoda</taxon>
        <taxon>Hexapoda</taxon>
        <taxon>Insecta</taxon>
        <taxon>Pterygota</taxon>
        <taxon>Neoptera</taxon>
        <taxon>Endopterygota</taxon>
        <taxon>Lepidoptera</taxon>
        <taxon>Glossata</taxon>
        <taxon>Ditrysia</taxon>
        <taxon>Tineoidea</taxon>
        <taxon>Psychidae</taxon>
        <taxon>Oiketicinae</taxon>
        <taxon>Eumeta</taxon>
    </lineage>
</organism>
<evidence type="ECO:0000313" key="3">
    <source>
        <dbReference type="Proteomes" id="UP000299102"/>
    </source>
</evidence>
<name>A0A4C1SEY7_EUMVA</name>
<feature type="compositionally biased region" description="Low complexity" evidence="1">
    <location>
        <begin position="57"/>
        <end position="67"/>
    </location>
</feature>
<dbReference type="Proteomes" id="UP000299102">
    <property type="component" value="Unassembled WGS sequence"/>
</dbReference>
<proteinExistence type="predicted"/>
<evidence type="ECO:0000313" key="2">
    <source>
        <dbReference type="EMBL" id="GBP00604.1"/>
    </source>
</evidence>
<evidence type="ECO:0000256" key="1">
    <source>
        <dbReference type="SAM" id="MobiDB-lite"/>
    </source>
</evidence>